<dbReference type="AlphaFoldDB" id="A0A1G6G1J9"/>
<dbReference type="SMR" id="A0A1G6G1J9"/>
<evidence type="ECO:0000256" key="3">
    <source>
        <dbReference type="SAM" id="MobiDB-lite"/>
    </source>
</evidence>
<feature type="chain" id="PRO_5010310657" description="Pectate lyase" evidence="4">
    <location>
        <begin position="22"/>
        <end position="498"/>
    </location>
</feature>
<feature type="region of interest" description="Disordered" evidence="3">
    <location>
        <begin position="453"/>
        <end position="474"/>
    </location>
</feature>
<dbReference type="PANTHER" id="PTHR42970">
    <property type="entry name" value="PECTATE LYASE C-RELATED"/>
    <property type="match status" value="1"/>
</dbReference>
<evidence type="ECO:0000313" key="6">
    <source>
        <dbReference type="Proteomes" id="UP000183670"/>
    </source>
</evidence>
<dbReference type="EMBL" id="FMYE01000004">
    <property type="protein sequence ID" value="SDB75832.1"/>
    <property type="molecule type" value="Genomic_DNA"/>
</dbReference>
<dbReference type="InterPro" id="IPR052063">
    <property type="entry name" value="Polysaccharide_Lyase_1"/>
</dbReference>
<protein>
    <recommendedName>
        <fullName evidence="7">Pectate lyase</fullName>
    </recommendedName>
</protein>
<keyword evidence="4" id="KW-0732">Signal</keyword>
<feature type="signal peptide" evidence="4">
    <location>
        <begin position="1"/>
        <end position="21"/>
    </location>
</feature>
<reference evidence="5 6" key="1">
    <citation type="submission" date="2016-10" db="EMBL/GenBank/DDBJ databases">
        <authorList>
            <person name="de Groot N.N."/>
        </authorList>
    </citation>
    <scope>NUCLEOTIDE SEQUENCE [LARGE SCALE GENOMIC DNA]</scope>
    <source>
        <strain evidence="5 6">NLAE-zl-C500</strain>
    </source>
</reference>
<evidence type="ECO:0000256" key="2">
    <source>
        <dbReference type="ARBA" id="ARBA00023180"/>
    </source>
</evidence>
<dbReference type="Proteomes" id="UP000183670">
    <property type="component" value="Unassembled WGS sequence"/>
</dbReference>
<evidence type="ECO:0000313" key="5">
    <source>
        <dbReference type="EMBL" id="SDB75832.1"/>
    </source>
</evidence>
<dbReference type="GO" id="GO:0046872">
    <property type="term" value="F:metal ion binding"/>
    <property type="evidence" value="ECO:0007669"/>
    <property type="project" value="UniProtKB-KW"/>
</dbReference>
<dbReference type="InterPro" id="IPR012334">
    <property type="entry name" value="Pectin_lyas_fold"/>
</dbReference>
<accession>A0A1G6G1J9</accession>
<proteinExistence type="predicted"/>
<keyword evidence="1" id="KW-0479">Metal-binding</keyword>
<evidence type="ECO:0008006" key="7">
    <source>
        <dbReference type="Google" id="ProtNLM"/>
    </source>
</evidence>
<dbReference type="Gene3D" id="2.160.20.10">
    <property type="entry name" value="Single-stranded right-handed beta-helix, Pectin lyase-like"/>
    <property type="match status" value="1"/>
</dbReference>
<evidence type="ECO:0000256" key="1">
    <source>
        <dbReference type="ARBA" id="ARBA00022723"/>
    </source>
</evidence>
<keyword evidence="2" id="KW-0325">Glycoprotein</keyword>
<evidence type="ECO:0000256" key="4">
    <source>
        <dbReference type="SAM" id="SignalP"/>
    </source>
</evidence>
<dbReference type="RefSeq" id="WP_074556816.1">
    <property type="nucleotide sequence ID" value="NZ_FMYE01000004.1"/>
</dbReference>
<dbReference type="SUPFAM" id="SSF51126">
    <property type="entry name" value="Pectin lyase-like"/>
    <property type="match status" value="1"/>
</dbReference>
<dbReference type="PANTHER" id="PTHR42970:SF1">
    <property type="entry name" value="PECTATE LYASE C-RELATED"/>
    <property type="match status" value="1"/>
</dbReference>
<gene>
    <name evidence="5" type="ORF">SAMN05192581_100474</name>
</gene>
<organism evidence="5 6">
    <name type="scientific">Bacteroides ovatus</name>
    <dbReference type="NCBI Taxonomy" id="28116"/>
    <lineage>
        <taxon>Bacteria</taxon>
        <taxon>Pseudomonadati</taxon>
        <taxon>Bacteroidota</taxon>
        <taxon>Bacteroidia</taxon>
        <taxon>Bacteroidales</taxon>
        <taxon>Bacteroidaceae</taxon>
        <taxon>Bacteroides</taxon>
    </lineage>
</organism>
<feature type="region of interest" description="Disordered" evidence="3">
    <location>
        <begin position="417"/>
        <end position="438"/>
    </location>
</feature>
<sequence>MKKNILAICSLILAFPLVGQAMQPAISVEKTSKDYPTPDRSKVLAFPGADGAGKYTTGGAGGTVYTVTSLADDGSEGTLRWAISKKGPRTIVFAVSGIIELQKALKLSNGDVTIAGQTAPGDGICLKNYTFSIQADNVIVRFIRSRMGVDIKQKGDDAMNGTKAHQNIIIDHCSMSWCTDECATFYDNRNFTLQWCIISESLANSIHEKGAHGYGGIWGGQPATFHHNLLAHHTNRTPRLCGSRYTGRPEDEKVELFNNVIYNYGSDGAYAGEGGSYNFINNYYKPGPFSATKGSFKRLFTAYADDGKNNNKAGVHGVFYFKGNYMDPTCPKLTDKQKEALYKVNMDNSYGLVIKKDFATEKEVLSKNAFDIAEHTSLQPAKKAYKDVLEFAGASYRRDAVDQRIVDETLKGTYTYEGSHGSTNGMIDQPSDVGGWPEYKSETALVDTDGDGIPDEWEKKHNLNPNDPSDGAKYTLSPEYTNLEMYMNSLVNHLYPKK</sequence>
<dbReference type="InterPro" id="IPR011050">
    <property type="entry name" value="Pectin_lyase_fold/virulence"/>
</dbReference>
<name>A0A1G6G1J9_BACOV</name>